<comment type="caution">
    <text evidence="10">The sequence shown here is derived from an EMBL/GenBank/DDBJ whole genome shotgun (WGS) entry which is preliminary data.</text>
</comment>
<evidence type="ECO:0000313" key="12">
    <source>
        <dbReference type="Proteomes" id="UP000051645"/>
    </source>
</evidence>
<keyword evidence="8" id="KW-0472">Membrane</keyword>
<dbReference type="SUPFAM" id="SSF52540">
    <property type="entry name" value="P-loop containing nucleoside triphosphate hydrolases"/>
    <property type="match status" value="1"/>
</dbReference>
<proteinExistence type="inferred from homology"/>
<evidence type="ECO:0000256" key="6">
    <source>
        <dbReference type="ARBA" id="ARBA00022840"/>
    </source>
</evidence>
<evidence type="ECO:0000256" key="8">
    <source>
        <dbReference type="ARBA" id="ARBA00023136"/>
    </source>
</evidence>
<dbReference type="PIRSF" id="PIRSF039085">
    <property type="entry name" value="ABC_ATPase_HisP"/>
    <property type="match status" value="1"/>
</dbReference>
<keyword evidence="3" id="KW-0813">Transport</keyword>
<dbReference type="Gene3D" id="3.40.50.300">
    <property type="entry name" value="P-loop containing nucleotide triphosphate hydrolases"/>
    <property type="match status" value="1"/>
</dbReference>
<evidence type="ECO:0000256" key="1">
    <source>
        <dbReference type="ARBA" id="ARBA00004202"/>
    </source>
</evidence>
<dbReference type="Pfam" id="PF00005">
    <property type="entry name" value="ABC_tran"/>
    <property type="match status" value="1"/>
</dbReference>
<evidence type="ECO:0000313" key="10">
    <source>
        <dbReference type="EMBL" id="KRN28931.1"/>
    </source>
</evidence>
<comment type="subcellular location">
    <subcellularLocation>
        <location evidence="1">Cell membrane</location>
        <topology evidence="1">Peripheral membrane protein</topology>
    </subcellularLocation>
</comment>
<dbReference type="GO" id="GO:0005524">
    <property type="term" value="F:ATP binding"/>
    <property type="evidence" value="ECO:0007669"/>
    <property type="project" value="UniProtKB-KW"/>
</dbReference>
<dbReference type="EMBL" id="JQAZ01000002">
    <property type="protein sequence ID" value="KRN32659.1"/>
    <property type="molecule type" value="Genomic_DNA"/>
</dbReference>
<dbReference type="InterPro" id="IPR003593">
    <property type="entry name" value="AAA+_ATPase"/>
</dbReference>
<comment type="similarity">
    <text evidence="2">Belongs to the ABC transporter superfamily.</text>
</comment>
<evidence type="ECO:0000256" key="2">
    <source>
        <dbReference type="ARBA" id="ARBA00005417"/>
    </source>
</evidence>
<dbReference type="PROSITE" id="PS00211">
    <property type="entry name" value="ABC_TRANSPORTER_1"/>
    <property type="match status" value="1"/>
</dbReference>
<dbReference type="PANTHER" id="PTHR43166">
    <property type="entry name" value="AMINO ACID IMPORT ATP-BINDING PROTEIN"/>
    <property type="match status" value="1"/>
</dbReference>
<gene>
    <name evidence="10" type="ORF">IV38_GL001141</name>
    <name evidence="11" type="ORF">IV40_GL000712</name>
</gene>
<keyword evidence="7" id="KW-0029">Amino-acid transport</keyword>
<dbReference type="GO" id="GO:0016887">
    <property type="term" value="F:ATP hydrolysis activity"/>
    <property type="evidence" value="ECO:0007669"/>
    <property type="project" value="InterPro"/>
</dbReference>
<dbReference type="RefSeq" id="WP_057768920.1">
    <property type="nucleotide sequence ID" value="NZ_JQAT01000002.1"/>
</dbReference>
<dbReference type="CDD" id="cd03262">
    <property type="entry name" value="ABC_HisP_GlnQ"/>
    <property type="match status" value="1"/>
</dbReference>
<reference evidence="12 13" key="1">
    <citation type="journal article" date="2015" name="Genome Announc.">
        <title>Expanding the biotechnology potential of lactobacilli through comparative genomics of 213 strains and associated genera.</title>
        <authorList>
            <person name="Sun Z."/>
            <person name="Harris H.M."/>
            <person name="McCann A."/>
            <person name="Guo C."/>
            <person name="Argimon S."/>
            <person name="Zhang W."/>
            <person name="Yang X."/>
            <person name="Jeffery I.B."/>
            <person name="Cooney J.C."/>
            <person name="Kagawa T.F."/>
            <person name="Liu W."/>
            <person name="Song Y."/>
            <person name="Salvetti E."/>
            <person name="Wrobel A."/>
            <person name="Rasinkangas P."/>
            <person name="Parkhill J."/>
            <person name="Rea M.C."/>
            <person name="O'Sullivan O."/>
            <person name="Ritari J."/>
            <person name="Douillard F.P."/>
            <person name="Paul Ross R."/>
            <person name="Yang R."/>
            <person name="Briner A.E."/>
            <person name="Felis G.E."/>
            <person name="de Vos W.M."/>
            <person name="Barrangou R."/>
            <person name="Klaenhammer T.R."/>
            <person name="Caufield P.W."/>
            <person name="Cui Y."/>
            <person name="Zhang H."/>
            <person name="O'Toole P.W."/>
        </authorList>
    </citation>
    <scope>NUCLEOTIDE SEQUENCE [LARGE SCALE GENOMIC DNA]</scope>
    <source>
        <strain evidence="10 13">ATCC BAA-66</strain>
        <strain evidence="11 12">DSM 13344</strain>
    </source>
</reference>
<dbReference type="GO" id="GO:0005886">
    <property type="term" value="C:plasma membrane"/>
    <property type="evidence" value="ECO:0007669"/>
    <property type="project" value="UniProtKB-SubCell"/>
</dbReference>
<dbReference type="Proteomes" id="UP000051751">
    <property type="component" value="Unassembled WGS sequence"/>
</dbReference>
<feature type="domain" description="ABC transporter" evidence="9">
    <location>
        <begin position="6"/>
        <end position="240"/>
    </location>
</feature>
<dbReference type="FunFam" id="3.40.50.300:FF:000020">
    <property type="entry name" value="Amino acid ABC transporter ATP-binding component"/>
    <property type="match status" value="1"/>
</dbReference>
<evidence type="ECO:0000256" key="3">
    <source>
        <dbReference type="ARBA" id="ARBA00022448"/>
    </source>
</evidence>
<dbReference type="OrthoDB" id="9804199at2"/>
<keyword evidence="12" id="KW-1185">Reference proteome</keyword>
<sequence length="246" mass="27323">MTEQLIEVAHLKKNFGKHEVLKDINLTVDKGEVLTIIGASGSGKSTLLRNINLLERPTSGDIRFHGKSILQPHFDIPKYRAEVGMVFQQFNLFSNLNVLDNCVVGQTTVLKRDKAEAEEIAKKQLAKVGMGPYIQAKPAQLSGGQQQRVAIARAVCMDPEALLFDEPTSALDPEMVDEVLDTMKQLAKTGLTMIVVTHEMAFAHDVSDQVVFMKDGVLAEKGTPDQIFNHPQEAATQHFLKRYTQR</sequence>
<name>A0A0R2FJX3_9LACO</name>
<evidence type="ECO:0000313" key="11">
    <source>
        <dbReference type="EMBL" id="KRN32659.1"/>
    </source>
</evidence>
<dbReference type="STRING" id="81857.IV38_GL001141"/>
<dbReference type="GO" id="GO:0015424">
    <property type="term" value="F:ABC-type amino acid transporter activity"/>
    <property type="evidence" value="ECO:0007669"/>
    <property type="project" value="InterPro"/>
</dbReference>
<dbReference type="PATRIC" id="fig|81857.3.peg.1147"/>
<dbReference type="AlphaFoldDB" id="A0A0R2FJX3"/>
<evidence type="ECO:0000256" key="4">
    <source>
        <dbReference type="ARBA" id="ARBA00022475"/>
    </source>
</evidence>
<dbReference type="PROSITE" id="PS50893">
    <property type="entry name" value="ABC_TRANSPORTER_2"/>
    <property type="match status" value="1"/>
</dbReference>
<evidence type="ECO:0000259" key="9">
    <source>
        <dbReference type="PROSITE" id="PS50893"/>
    </source>
</evidence>
<keyword evidence="6" id="KW-0067">ATP-binding</keyword>
<organism evidence="10 13">
    <name type="scientific">Lactobacillus selangorensis</name>
    <dbReference type="NCBI Taxonomy" id="81857"/>
    <lineage>
        <taxon>Bacteria</taxon>
        <taxon>Bacillati</taxon>
        <taxon>Bacillota</taxon>
        <taxon>Bacilli</taxon>
        <taxon>Lactobacillales</taxon>
        <taxon>Lactobacillaceae</taxon>
        <taxon>Lactobacillus</taxon>
    </lineage>
</organism>
<evidence type="ECO:0000313" key="13">
    <source>
        <dbReference type="Proteomes" id="UP000051751"/>
    </source>
</evidence>
<evidence type="ECO:0000256" key="7">
    <source>
        <dbReference type="ARBA" id="ARBA00022970"/>
    </source>
</evidence>
<dbReference type="EMBL" id="JQAT01000002">
    <property type="protein sequence ID" value="KRN28931.1"/>
    <property type="molecule type" value="Genomic_DNA"/>
</dbReference>
<protein>
    <submittedName>
        <fullName evidence="10">ABC-type polar amino acid transport system, ATPase component</fullName>
    </submittedName>
</protein>
<accession>A0A0R2FJX3</accession>
<evidence type="ECO:0000256" key="5">
    <source>
        <dbReference type="ARBA" id="ARBA00022741"/>
    </source>
</evidence>
<dbReference type="InterPro" id="IPR050086">
    <property type="entry name" value="MetN_ABC_transporter-like"/>
</dbReference>
<dbReference type="InterPro" id="IPR027417">
    <property type="entry name" value="P-loop_NTPase"/>
</dbReference>
<dbReference type="InterPro" id="IPR030679">
    <property type="entry name" value="ABC_ATPase_HisP-typ"/>
</dbReference>
<dbReference type="PANTHER" id="PTHR43166:SF9">
    <property type="entry name" value="GLUTAMATE_ASPARTATE IMPORT ATP-BINDING PROTEIN GLTL"/>
    <property type="match status" value="1"/>
</dbReference>
<keyword evidence="4" id="KW-1003">Cell membrane</keyword>
<dbReference type="Proteomes" id="UP000051645">
    <property type="component" value="Unassembled WGS sequence"/>
</dbReference>
<dbReference type="InterPro" id="IPR017871">
    <property type="entry name" value="ABC_transporter-like_CS"/>
</dbReference>
<keyword evidence="5" id="KW-0547">Nucleotide-binding</keyword>
<dbReference type="SMART" id="SM00382">
    <property type="entry name" value="AAA"/>
    <property type="match status" value="1"/>
</dbReference>
<dbReference type="InterPro" id="IPR003439">
    <property type="entry name" value="ABC_transporter-like_ATP-bd"/>
</dbReference>